<protein>
    <submittedName>
        <fullName evidence="3">Uncharacterized protein LOC113785816</fullName>
    </submittedName>
</protein>
<dbReference type="PANTHER" id="PTHR46148:SF60">
    <property type="entry name" value="CHROMO DOMAIN-CONTAINING PROTEIN"/>
    <property type="match status" value="1"/>
</dbReference>
<accession>A0A3Q7XX75</accession>
<dbReference type="OrthoDB" id="1738613at2759"/>
<reference evidence="2" key="1">
    <citation type="journal article" date="2013" name="Nat. Biotechnol.">
        <title>Draft genome sequence of chickpea (Cicer arietinum) provides a resource for trait improvement.</title>
        <authorList>
            <person name="Varshney R.K."/>
            <person name="Song C."/>
            <person name="Saxena R.K."/>
            <person name="Azam S."/>
            <person name="Yu S."/>
            <person name="Sharpe A.G."/>
            <person name="Cannon S."/>
            <person name="Baek J."/>
            <person name="Rosen B.D."/>
            <person name="Tar'an B."/>
            <person name="Millan T."/>
            <person name="Zhang X."/>
            <person name="Ramsay L.D."/>
            <person name="Iwata A."/>
            <person name="Wang Y."/>
            <person name="Nelson W."/>
            <person name="Farmer A.D."/>
            <person name="Gaur P.M."/>
            <person name="Soderlund C."/>
            <person name="Penmetsa R.V."/>
            <person name="Xu C."/>
            <person name="Bharti A.K."/>
            <person name="He W."/>
            <person name="Winter P."/>
            <person name="Zhao S."/>
            <person name="Hane J.K."/>
            <person name="Carrasquilla-Garcia N."/>
            <person name="Condie J.A."/>
            <person name="Upadhyaya H.D."/>
            <person name="Luo M.C."/>
            <person name="Thudi M."/>
            <person name="Gowda C.L."/>
            <person name="Singh N.P."/>
            <person name="Lichtenzveig J."/>
            <person name="Gali K.K."/>
            <person name="Rubio J."/>
            <person name="Nadarajan N."/>
            <person name="Dolezel J."/>
            <person name="Bansal K.C."/>
            <person name="Xu X."/>
            <person name="Edwards D."/>
            <person name="Zhang G."/>
            <person name="Kahl G."/>
            <person name="Gil J."/>
            <person name="Singh K.B."/>
            <person name="Datta S.K."/>
            <person name="Jackson S.A."/>
            <person name="Wang J."/>
            <person name="Cook D.R."/>
        </authorList>
    </citation>
    <scope>NUCLEOTIDE SEQUENCE [LARGE SCALE GENOMIC DNA]</scope>
    <source>
        <strain evidence="2">cv. CDC Frontier</strain>
    </source>
</reference>
<dbReference type="InterPro" id="IPR056924">
    <property type="entry name" value="SH3_Tf2-1"/>
</dbReference>
<dbReference type="KEGG" id="cam:113785816"/>
<keyword evidence="2" id="KW-1185">Reference proteome</keyword>
<evidence type="ECO:0000313" key="2">
    <source>
        <dbReference type="Proteomes" id="UP000087171"/>
    </source>
</evidence>
<evidence type="ECO:0000313" key="3">
    <source>
        <dbReference type="RefSeq" id="XP_027188691.1"/>
    </source>
</evidence>
<evidence type="ECO:0000259" key="1">
    <source>
        <dbReference type="Pfam" id="PF24626"/>
    </source>
</evidence>
<reference evidence="3" key="2">
    <citation type="submission" date="2025-08" db="UniProtKB">
        <authorList>
            <consortium name="RefSeq"/>
        </authorList>
    </citation>
    <scope>IDENTIFICATION</scope>
    <source>
        <tissue evidence="3">Etiolated seedlings</tissue>
    </source>
</reference>
<dbReference type="GeneID" id="113785816"/>
<dbReference type="Proteomes" id="UP000087171">
    <property type="component" value="Chromosome Ca3"/>
</dbReference>
<dbReference type="Pfam" id="PF24626">
    <property type="entry name" value="SH3_Tf2-1"/>
    <property type="match status" value="1"/>
</dbReference>
<organism evidence="2 3">
    <name type="scientific">Cicer arietinum</name>
    <name type="common">Chickpea</name>
    <name type="synonym">Garbanzo</name>
    <dbReference type="NCBI Taxonomy" id="3827"/>
    <lineage>
        <taxon>Eukaryota</taxon>
        <taxon>Viridiplantae</taxon>
        <taxon>Streptophyta</taxon>
        <taxon>Embryophyta</taxon>
        <taxon>Tracheophyta</taxon>
        <taxon>Spermatophyta</taxon>
        <taxon>Magnoliopsida</taxon>
        <taxon>eudicotyledons</taxon>
        <taxon>Gunneridae</taxon>
        <taxon>Pentapetalae</taxon>
        <taxon>rosids</taxon>
        <taxon>fabids</taxon>
        <taxon>Fabales</taxon>
        <taxon>Fabaceae</taxon>
        <taxon>Papilionoideae</taxon>
        <taxon>50 kb inversion clade</taxon>
        <taxon>NPAAA clade</taxon>
        <taxon>Hologalegina</taxon>
        <taxon>IRL clade</taxon>
        <taxon>Cicereae</taxon>
        <taxon>Cicer</taxon>
    </lineage>
</organism>
<dbReference type="AlphaFoldDB" id="A0A3Q7XX75"/>
<dbReference type="PaxDb" id="3827-XP_004492626.1"/>
<dbReference type="PANTHER" id="PTHR46148">
    <property type="entry name" value="CHROMO DOMAIN-CONTAINING PROTEIN"/>
    <property type="match status" value="1"/>
</dbReference>
<gene>
    <name evidence="3" type="primary">LOC113785816</name>
</gene>
<sequence length="139" mass="16178">MRTAQSRQKSYVDRHRRPLEFLEDERVFLRVMPTTGVGPVAYQIALPPNLANLHDVFHVSQLRKYIADPSHIIAPDDIQLKENFTFEVPPISIADRTTKHLRGKEIPLVKVIWNQTTGDATWELEEKIRELYPYLLETS</sequence>
<name>A0A3Q7XX75_CICAR</name>
<feature type="domain" description="Tf2-1-like SH3-like" evidence="1">
    <location>
        <begin position="37"/>
        <end position="65"/>
    </location>
</feature>
<dbReference type="RefSeq" id="XP_027188691.1">
    <property type="nucleotide sequence ID" value="XM_027332890.1"/>
</dbReference>
<proteinExistence type="predicted"/>